<dbReference type="AlphaFoldDB" id="A0A401G0K8"/>
<keyword evidence="2" id="KW-0812">Transmembrane</keyword>
<keyword evidence="2" id="KW-1133">Transmembrane helix</keyword>
<feature type="transmembrane region" description="Helical" evidence="2">
    <location>
        <begin position="91"/>
        <end position="110"/>
    </location>
</feature>
<feature type="transmembrane region" description="Helical" evidence="2">
    <location>
        <begin position="6"/>
        <end position="34"/>
    </location>
</feature>
<comment type="caution">
    <text evidence="3">The sequence shown here is derived from an EMBL/GenBank/DDBJ whole genome shotgun (WGS) entry which is preliminary data.</text>
</comment>
<protein>
    <submittedName>
        <fullName evidence="3">Uncharacterized protein</fullName>
    </submittedName>
</protein>
<feature type="compositionally biased region" description="Basic and acidic residues" evidence="1">
    <location>
        <begin position="139"/>
        <end position="158"/>
    </location>
</feature>
<organism evidence="3 4">
    <name type="scientific">Desulfonema ishimotonii</name>
    <dbReference type="NCBI Taxonomy" id="45657"/>
    <lineage>
        <taxon>Bacteria</taxon>
        <taxon>Pseudomonadati</taxon>
        <taxon>Thermodesulfobacteriota</taxon>
        <taxon>Desulfobacteria</taxon>
        <taxon>Desulfobacterales</taxon>
        <taxon>Desulfococcaceae</taxon>
        <taxon>Desulfonema</taxon>
    </lineage>
</organism>
<accession>A0A401G0K8</accession>
<dbReference type="RefSeq" id="WP_124329910.1">
    <property type="nucleotide sequence ID" value="NZ_BEXT01000001.1"/>
</dbReference>
<dbReference type="Proteomes" id="UP000288096">
    <property type="component" value="Unassembled WGS sequence"/>
</dbReference>
<evidence type="ECO:0000313" key="4">
    <source>
        <dbReference type="Proteomes" id="UP000288096"/>
    </source>
</evidence>
<proteinExistence type="predicted"/>
<dbReference type="OrthoDB" id="9974618at2"/>
<keyword evidence="2" id="KW-0472">Membrane</keyword>
<name>A0A401G0K8_9BACT</name>
<evidence type="ECO:0000313" key="3">
    <source>
        <dbReference type="EMBL" id="GBC62758.1"/>
    </source>
</evidence>
<keyword evidence="4" id="KW-1185">Reference proteome</keyword>
<evidence type="ECO:0000256" key="1">
    <source>
        <dbReference type="SAM" id="MobiDB-lite"/>
    </source>
</evidence>
<gene>
    <name evidence="3" type="ORF">DENIS_3735</name>
</gene>
<feature type="region of interest" description="Disordered" evidence="1">
    <location>
        <begin position="120"/>
        <end position="180"/>
    </location>
</feature>
<sequence length="180" mass="19562">MEFFKAAFSALGTAATNPIALVGYLAVILSFAVVARRERRNKNLLDKIEKLPEKDRLNALKEEMGSVTVPIGLTPEQWLRDRAESNRQRRFQIIVCLIVILTALAAWTFIENQKLRAVNPPTPVGGVKSVSQNGSGNDGSKKADGKEGTTKTSGKIEQHTSGNKSPAVVSNGDVNITFDK</sequence>
<dbReference type="EMBL" id="BEXT01000001">
    <property type="protein sequence ID" value="GBC62758.1"/>
    <property type="molecule type" value="Genomic_DNA"/>
</dbReference>
<reference evidence="4" key="2">
    <citation type="submission" date="2019-01" db="EMBL/GenBank/DDBJ databases">
        <title>Genome sequence of Desulfonema ishimotonii strain Tokyo 01.</title>
        <authorList>
            <person name="Fukui M."/>
        </authorList>
    </citation>
    <scope>NUCLEOTIDE SEQUENCE [LARGE SCALE GENOMIC DNA]</scope>
    <source>
        <strain evidence="4">Tokyo 01</strain>
    </source>
</reference>
<evidence type="ECO:0000256" key="2">
    <source>
        <dbReference type="SAM" id="Phobius"/>
    </source>
</evidence>
<reference evidence="4" key="1">
    <citation type="submission" date="2017-11" db="EMBL/GenBank/DDBJ databases">
        <authorList>
            <person name="Watanabe M."/>
            <person name="Kojima H."/>
        </authorList>
    </citation>
    <scope>NUCLEOTIDE SEQUENCE [LARGE SCALE GENOMIC DNA]</scope>
    <source>
        <strain evidence="4">Tokyo 01</strain>
    </source>
</reference>